<organism evidence="1 2">
    <name type="scientific">Cyanidioschyzon merolae (strain NIES-3377 / 10D)</name>
    <name type="common">Unicellular red alga</name>
    <dbReference type="NCBI Taxonomy" id="280699"/>
    <lineage>
        <taxon>Eukaryota</taxon>
        <taxon>Rhodophyta</taxon>
        <taxon>Bangiophyceae</taxon>
        <taxon>Cyanidiales</taxon>
        <taxon>Cyanidiaceae</taxon>
        <taxon>Cyanidioschyzon</taxon>
    </lineage>
</organism>
<dbReference type="Gramene" id="CMJ126CT">
    <property type="protein sequence ID" value="CMJ126CT"/>
    <property type="gene ID" value="CMJ126C"/>
</dbReference>
<dbReference type="OrthoDB" id="5077at2759"/>
<dbReference type="STRING" id="280699.M1URK5"/>
<dbReference type="Proteomes" id="UP000007014">
    <property type="component" value="Chromosome 10"/>
</dbReference>
<protein>
    <submittedName>
        <fullName evidence="1">Uncharacterized protein</fullName>
    </submittedName>
</protein>
<evidence type="ECO:0000313" key="1">
    <source>
        <dbReference type="EMBL" id="BAM80256.1"/>
    </source>
</evidence>
<reference evidence="1 2" key="1">
    <citation type="journal article" date="2004" name="Nature">
        <title>Genome sequence of the ultrasmall unicellular red alga Cyanidioschyzon merolae 10D.</title>
        <authorList>
            <person name="Matsuzaki M."/>
            <person name="Misumi O."/>
            <person name="Shin-i T."/>
            <person name="Maruyama S."/>
            <person name="Takahara M."/>
            <person name="Miyagishima S."/>
            <person name="Mori T."/>
            <person name="Nishida K."/>
            <person name="Yagisawa F."/>
            <person name="Nishida K."/>
            <person name="Yoshida Y."/>
            <person name="Nishimura Y."/>
            <person name="Nakao S."/>
            <person name="Kobayashi T."/>
            <person name="Momoyama Y."/>
            <person name="Higashiyama T."/>
            <person name="Minoda A."/>
            <person name="Sano M."/>
            <person name="Nomoto H."/>
            <person name="Oishi K."/>
            <person name="Hayashi H."/>
            <person name="Ohta F."/>
            <person name="Nishizaka S."/>
            <person name="Haga S."/>
            <person name="Miura S."/>
            <person name="Morishita T."/>
            <person name="Kabeya Y."/>
            <person name="Terasawa K."/>
            <person name="Suzuki Y."/>
            <person name="Ishii Y."/>
            <person name="Asakawa S."/>
            <person name="Takano H."/>
            <person name="Ohta N."/>
            <person name="Kuroiwa H."/>
            <person name="Tanaka K."/>
            <person name="Shimizu N."/>
            <person name="Sugano S."/>
            <person name="Sato N."/>
            <person name="Nozaki H."/>
            <person name="Ogasawara N."/>
            <person name="Kohara Y."/>
            <person name="Kuroiwa T."/>
        </authorList>
    </citation>
    <scope>NUCLEOTIDE SEQUENCE [LARGE SCALE GENOMIC DNA]</scope>
    <source>
        <strain evidence="1 2">10D</strain>
    </source>
</reference>
<dbReference type="InterPro" id="IPR045388">
    <property type="entry name" value="HHL1-like"/>
</dbReference>
<dbReference type="PANTHER" id="PTHR48191">
    <property type="entry name" value="PROTEIN HHL1 CHLOROPLASTIC"/>
    <property type="match status" value="1"/>
</dbReference>
<dbReference type="PANTHER" id="PTHR48191:SF2">
    <property type="entry name" value="PROTEIN HHL1, CHLOROPLASTIC"/>
    <property type="match status" value="1"/>
</dbReference>
<evidence type="ECO:0000313" key="2">
    <source>
        <dbReference type="Proteomes" id="UP000007014"/>
    </source>
</evidence>
<dbReference type="Pfam" id="PF20133">
    <property type="entry name" value="HHL1-like"/>
    <property type="match status" value="1"/>
</dbReference>
<gene>
    <name evidence="1" type="ORF">CYME_CMJ126C</name>
</gene>
<keyword evidence="2" id="KW-1185">Reference proteome</keyword>
<dbReference type="EMBL" id="AP006492">
    <property type="protein sequence ID" value="BAM80256.1"/>
    <property type="molecule type" value="Genomic_DNA"/>
</dbReference>
<proteinExistence type="predicted"/>
<dbReference type="HOGENOM" id="CLU_1236600_0_0_1"/>
<name>M1URK5_CYAM1</name>
<dbReference type="RefSeq" id="XP_005534863.1">
    <property type="nucleotide sequence ID" value="XM_005534806.1"/>
</dbReference>
<dbReference type="KEGG" id="cme:CYME_CMJ126C"/>
<reference evidence="1 2" key="2">
    <citation type="journal article" date="2007" name="BMC Biol.">
        <title>A 100%-complete sequence reveals unusually simple genomic features in the hot-spring red alga Cyanidioschyzon merolae.</title>
        <authorList>
            <person name="Nozaki H."/>
            <person name="Takano H."/>
            <person name="Misumi O."/>
            <person name="Terasawa K."/>
            <person name="Matsuzaki M."/>
            <person name="Maruyama S."/>
            <person name="Nishida K."/>
            <person name="Yagisawa F."/>
            <person name="Yoshida Y."/>
            <person name="Fujiwara T."/>
            <person name="Takio S."/>
            <person name="Tamura K."/>
            <person name="Chung S.J."/>
            <person name="Nakamura S."/>
            <person name="Kuroiwa H."/>
            <person name="Tanaka K."/>
            <person name="Sato N."/>
            <person name="Kuroiwa T."/>
        </authorList>
    </citation>
    <scope>NUCLEOTIDE SEQUENCE [LARGE SCALE GENOMIC DNA]</scope>
    <source>
        <strain evidence="1 2">10D</strain>
    </source>
</reference>
<dbReference type="GeneID" id="16994216"/>
<dbReference type="AlphaFoldDB" id="M1URK5"/>
<sequence length="224" mass="24786">MFIQGAGFSGTRWKPSLNRNGQAVSLTTAHTHGVFCPRSRVQSAPASAAGVHRSTALPHRGVIGLQAKKGKPNAPLAPPSELEVPEDGTPVFAILARSPVSGLWYPLGTMRGDGRAKMLVNAMRTSWGRKFYGDTLNKGVARSVFSEQGRRMIHAALRKYSALRKYTADDLEYGYRVIAKDFDYPTQMIRPEQAMSLIQWLKMKLGRGKPPSIAMKDESTEWRK</sequence>
<accession>M1URK5</accession>
<dbReference type="OMA" id="KACAFIA"/>